<dbReference type="InterPro" id="IPR023631">
    <property type="entry name" value="Amidase_dom"/>
</dbReference>
<evidence type="ECO:0000313" key="4">
    <source>
        <dbReference type="Proteomes" id="UP000016223"/>
    </source>
</evidence>
<dbReference type="PANTHER" id="PTHR11895">
    <property type="entry name" value="TRANSAMIDASE"/>
    <property type="match status" value="1"/>
</dbReference>
<dbReference type="Gene3D" id="3.90.1300.10">
    <property type="entry name" value="Amidase signature (AS) domain"/>
    <property type="match status" value="1"/>
</dbReference>
<dbReference type="OrthoDB" id="8576090at2"/>
<evidence type="ECO:0000313" key="3">
    <source>
        <dbReference type="EMBL" id="AGU47247.1"/>
    </source>
</evidence>
<dbReference type="InterPro" id="IPR036928">
    <property type="entry name" value="AS_sf"/>
</dbReference>
<name>T1X2W7_VARPD</name>
<dbReference type="SUPFAM" id="SSF75304">
    <property type="entry name" value="Amidase signature (AS) enzymes"/>
    <property type="match status" value="1"/>
</dbReference>
<dbReference type="PATRIC" id="fig|1246301.3.peg.120"/>
<dbReference type="HOGENOM" id="CLU_009600_0_4_4"/>
<sequence>MKALWQLTAAQLADGFRAGAFTPEQALAACLARTAEVNPRLNALVVLDAEGAAKAAAQSTARWRSGRAIGALDGVPATIKDNLQVRGLPTHWGSRALAGFVAERDELPVARLREAGAVIFGKTNVPEFTMQGYTGNPVFGPTGNPWNPALTPGGSSGGAVALVAAGGCPIALGTDGGGSIRRPASHTNLVGLKPSRGRVRRGDGLPPIFLDFEVVGPMARCVDDVAAVMRAIAPRAAADAPHEAATPRPARILYLPRFADHPVDPRIARLVDAAADNLAALGHQVTTLPRFELAEAVNQRWPLLAQVGLAWLVDHPQELSPRPFDPALFGPAMQANTGTGRAASARELFELLFEAERLRGELAGLFEQHDFLLTPATAALPWPAADTHPPRIDGREVGPRGHAVFAGFVNAVGLPAIALPCGFAEGLPVGLQLVAREGGDDALLALAREFERAHPWQRFPTL</sequence>
<dbReference type="InterPro" id="IPR000120">
    <property type="entry name" value="Amidase"/>
</dbReference>
<dbReference type="AlphaFoldDB" id="T1X2W7"/>
<proteinExistence type="inferred from homology"/>
<dbReference type="EMBL" id="CP003911">
    <property type="protein sequence ID" value="AGU47247.1"/>
    <property type="molecule type" value="Genomic_DNA"/>
</dbReference>
<comment type="similarity">
    <text evidence="1">Belongs to the amidase family.</text>
</comment>
<accession>T1X2W7</accession>
<dbReference type="RefSeq" id="WP_021004820.1">
    <property type="nucleotide sequence ID" value="NC_022247.1"/>
</dbReference>
<gene>
    <name evidence="3" type="ORF">VAPA_1c01170</name>
</gene>
<dbReference type="Pfam" id="PF01425">
    <property type="entry name" value="Amidase"/>
    <property type="match status" value="1"/>
</dbReference>
<dbReference type="KEGG" id="vpd:VAPA_1c01170"/>
<reference evidence="3 4" key="1">
    <citation type="submission" date="2012-10" db="EMBL/GenBank/DDBJ databases">
        <title>Genome sequence of Variovorax paradoxus B4.</title>
        <authorList>
            <person name="Schuldes J."/>
            <person name="Brandt U."/>
            <person name="Hiessl S."/>
            <person name="Wuebbeler J.H."/>
            <person name="Thuermer A."/>
            <person name="Steinbuechel A."/>
            <person name="Daniel R."/>
        </authorList>
    </citation>
    <scope>NUCLEOTIDE SEQUENCE [LARGE SCALE GENOMIC DNA]</scope>
    <source>
        <strain evidence="3 4">B4</strain>
    </source>
</reference>
<protein>
    <submittedName>
        <fullName evidence="3">Putative amidase</fullName>
    </submittedName>
</protein>
<organism evidence="3 4">
    <name type="scientific">Variovorax paradoxus B4</name>
    <dbReference type="NCBI Taxonomy" id="1246301"/>
    <lineage>
        <taxon>Bacteria</taxon>
        <taxon>Pseudomonadati</taxon>
        <taxon>Pseudomonadota</taxon>
        <taxon>Betaproteobacteria</taxon>
        <taxon>Burkholderiales</taxon>
        <taxon>Comamonadaceae</taxon>
        <taxon>Variovorax</taxon>
    </lineage>
</organism>
<evidence type="ECO:0000256" key="1">
    <source>
        <dbReference type="ARBA" id="ARBA00009199"/>
    </source>
</evidence>
<dbReference type="GO" id="GO:0003824">
    <property type="term" value="F:catalytic activity"/>
    <property type="evidence" value="ECO:0007669"/>
    <property type="project" value="InterPro"/>
</dbReference>
<dbReference type="PANTHER" id="PTHR11895:SF7">
    <property type="entry name" value="GLUTAMYL-TRNA(GLN) AMIDOTRANSFERASE SUBUNIT A, MITOCHONDRIAL"/>
    <property type="match status" value="1"/>
</dbReference>
<feature type="domain" description="Amidase" evidence="2">
    <location>
        <begin position="26"/>
        <end position="444"/>
    </location>
</feature>
<dbReference type="Proteomes" id="UP000016223">
    <property type="component" value="Chromosome 1"/>
</dbReference>
<evidence type="ECO:0000259" key="2">
    <source>
        <dbReference type="Pfam" id="PF01425"/>
    </source>
</evidence>